<proteinExistence type="predicted"/>
<dbReference type="PANTHER" id="PTHR19328:SF13">
    <property type="entry name" value="HIPL1 PROTEIN"/>
    <property type="match status" value="1"/>
</dbReference>
<dbReference type="AlphaFoldDB" id="A0A811RBT2"/>
<comment type="caution">
    <text evidence="4">The sequence shown here is derived from an EMBL/GenBank/DDBJ whole genome shotgun (WGS) entry which is preliminary data.</text>
</comment>
<keyword evidence="1" id="KW-1133">Transmembrane helix</keyword>
<organism evidence="4 5">
    <name type="scientific">Miscanthus lutarioriparius</name>
    <dbReference type="NCBI Taxonomy" id="422564"/>
    <lineage>
        <taxon>Eukaryota</taxon>
        <taxon>Viridiplantae</taxon>
        <taxon>Streptophyta</taxon>
        <taxon>Embryophyta</taxon>
        <taxon>Tracheophyta</taxon>
        <taxon>Spermatophyta</taxon>
        <taxon>Magnoliopsida</taxon>
        <taxon>Liliopsida</taxon>
        <taxon>Poales</taxon>
        <taxon>Poaceae</taxon>
        <taxon>PACMAD clade</taxon>
        <taxon>Panicoideae</taxon>
        <taxon>Andropogonodae</taxon>
        <taxon>Andropogoneae</taxon>
        <taxon>Saccharinae</taxon>
        <taxon>Miscanthus</taxon>
    </lineage>
</organism>
<dbReference type="SUPFAM" id="SSF50952">
    <property type="entry name" value="Soluble quinoprotein glucose dehydrogenase"/>
    <property type="match status" value="1"/>
</dbReference>
<keyword evidence="1" id="KW-0812">Transmembrane</keyword>
<dbReference type="InterPro" id="IPR011041">
    <property type="entry name" value="Quinoprot_gluc/sorb_DH_b-prop"/>
</dbReference>
<feature type="transmembrane region" description="Helical" evidence="1">
    <location>
        <begin position="555"/>
        <end position="577"/>
    </location>
</feature>
<accession>A0A811RBT2</accession>
<protein>
    <recommendedName>
        <fullName evidence="3">Glucose/Sorbosone dehydrogenase domain-containing protein</fullName>
    </recommendedName>
</protein>
<feature type="chain" id="PRO_5032619700" description="Glucose/Sorbosone dehydrogenase domain-containing protein" evidence="2">
    <location>
        <begin position="34"/>
        <end position="622"/>
    </location>
</feature>
<dbReference type="Pfam" id="PF07995">
    <property type="entry name" value="GSDH"/>
    <property type="match status" value="1"/>
</dbReference>
<feature type="signal peptide" evidence="2">
    <location>
        <begin position="1"/>
        <end position="33"/>
    </location>
</feature>
<dbReference type="Proteomes" id="UP000604825">
    <property type="component" value="Unassembled WGS sequence"/>
</dbReference>
<evidence type="ECO:0000313" key="4">
    <source>
        <dbReference type="EMBL" id="CAD6267464.1"/>
    </source>
</evidence>
<dbReference type="PANTHER" id="PTHR19328">
    <property type="entry name" value="HEDGEHOG-INTERACTING PROTEIN"/>
    <property type="match status" value="1"/>
</dbReference>
<keyword evidence="1" id="KW-0472">Membrane</keyword>
<keyword evidence="2" id="KW-0732">Signal</keyword>
<evidence type="ECO:0000313" key="5">
    <source>
        <dbReference type="Proteomes" id="UP000604825"/>
    </source>
</evidence>
<dbReference type="EMBL" id="CAJGYO010000014">
    <property type="protein sequence ID" value="CAD6267464.1"/>
    <property type="molecule type" value="Genomic_DNA"/>
</dbReference>
<dbReference type="InterPro" id="IPR011042">
    <property type="entry name" value="6-blade_b-propeller_TolB-like"/>
</dbReference>
<evidence type="ECO:0000259" key="3">
    <source>
        <dbReference type="Pfam" id="PF07995"/>
    </source>
</evidence>
<dbReference type="InterPro" id="IPR012938">
    <property type="entry name" value="Glc/Sorbosone_DH"/>
</dbReference>
<feature type="domain" description="Glucose/Sorbosone dehydrogenase" evidence="3">
    <location>
        <begin position="165"/>
        <end position="420"/>
    </location>
</feature>
<reference evidence="4" key="1">
    <citation type="submission" date="2020-10" db="EMBL/GenBank/DDBJ databases">
        <authorList>
            <person name="Han B."/>
            <person name="Lu T."/>
            <person name="Zhao Q."/>
            <person name="Huang X."/>
            <person name="Zhao Y."/>
        </authorList>
    </citation>
    <scope>NUCLEOTIDE SEQUENCE</scope>
</reference>
<evidence type="ECO:0000256" key="1">
    <source>
        <dbReference type="SAM" id="Phobius"/>
    </source>
</evidence>
<keyword evidence="5" id="KW-1185">Reference proteome</keyword>
<gene>
    <name evidence="4" type="ORF">NCGR_LOCUS50769</name>
</gene>
<evidence type="ECO:0000256" key="2">
    <source>
        <dbReference type="SAM" id="SignalP"/>
    </source>
</evidence>
<dbReference type="Gene3D" id="2.120.10.30">
    <property type="entry name" value="TolB, C-terminal domain"/>
    <property type="match status" value="1"/>
</dbReference>
<sequence length="622" mass="66529">MATEQAAIRAAVAPALRLLGVLFLLSGAWSTSAASPGAPVCAGSRELVVLGEALGFCGGDGGVSCCDAADDAGLRAELEGMRISDATCAAIVKAFLCTRCVPSLSAMLFNSADSSTTMKLAAPLLCESIQSSISAQRQPQSPTTRLPWQQDTLCLERISAGSYVTMAAHPDGSGRVFLSSREGKIWLASMPEQGSGGALRADSPFLDITDRVHHDAVLGLVGVAFHPGFTTNGRFFVSYNCDSSTSPVCGDGRCWGSAAGNGSRLCRYQLVVSEFSAKGGTDYSKATHAYPSEVKRIFTLGLPHPPTSYSYQHHGGQILFQPSDSDGYLYLITGNGDLSKNGRSFFGKIIRFYVGGMPGENRWTSNRATPKMDKPEIFATGLNNPSGCSFDSNRPSYLYCADVNEKRYELVYLITSGRNYSGSSKVTVSNIINHGRPADGRMPSIVGGLVYRGSADPLLKGRYLYIYASSVWAGVDALDSRSNGRRASAQVPIVRCSRSSPLPCNGIGIGITGRVLSLGEDSSKDAFVLAAGGVFRLVPPSLCGITRPLQPARGAGWVLSMVGFALLFALYLVWTTIFGGGGQIRRSCNECFREISCCNFYFWGTLKRSARKRKRARWAMNN</sequence>
<dbReference type="OrthoDB" id="9700786at2759"/>
<name>A0A811RBT2_9POAL</name>